<reference evidence="2" key="1">
    <citation type="submission" date="2022-01" db="EMBL/GenBank/DDBJ databases">
        <authorList>
            <person name="Lagorce A."/>
        </authorList>
    </citation>
    <scope>NUCLEOTIDE SEQUENCE</scope>
    <source>
        <strain evidence="2">Th15_F1_D04</strain>
    </source>
</reference>
<dbReference type="Proteomes" id="UP001295420">
    <property type="component" value="Unassembled WGS sequence"/>
</dbReference>
<feature type="compositionally biased region" description="Basic and acidic residues" evidence="1">
    <location>
        <begin position="22"/>
        <end position="32"/>
    </location>
</feature>
<evidence type="ECO:0000313" key="3">
    <source>
        <dbReference type="Proteomes" id="UP001295420"/>
    </source>
</evidence>
<comment type="caution">
    <text evidence="2">The sequence shown here is derived from an EMBL/GenBank/DDBJ whole genome shotgun (WGS) entry which is preliminary data.</text>
</comment>
<dbReference type="AlphaFoldDB" id="A0AAU9Q9H2"/>
<evidence type="ECO:0000256" key="1">
    <source>
        <dbReference type="SAM" id="MobiDB-lite"/>
    </source>
</evidence>
<feature type="region of interest" description="Disordered" evidence="1">
    <location>
        <begin position="1"/>
        <end position="32"/>
    </location>
</feature>
<sequence length="64" mass="6965">MVKEIPDGAPSSLSGMTTFDLRVTERHPQERGTSELGIFYSLSNLGAKRSVRQSPLPPIPALRA</sequence>
<organism evidence="2 3">
    <name type="scientific">Vibrio owensii</name>
    <dbReference type="NCBI Taxonomy" id="696485"/>
    <lineage>
        <taxon>Bacteria</taxon>
        <taxon>Pseudomonadati</taxon>
        <taxon>Pseudomonadota</taxon>
        <taxon>Gammaproteobacteria</taxon>
        <taxon>Vibrionales</taxon>
        <taxon>Vibrionaceae</taxon>
        <taxon>Vibrio</taxon>
    </lineage>
</organism>
<gene>
    <name evidence="2" type="ORF">THF1D04_40459</name>
</gene>
<protein>
    <submittedName>
        <fullName evidence="2">Uncharacterized protein</fullName>
    </submittedName>
</protein>
<dbReference type="EMBL" id="CAKMTQ010000034">
    <property type="protein sequence ID" value="CAH1536622.1"/>
    <property type="molecule type" value="Genomic_DNA"/>
</dbReference>
<name>A0AAU9Q9H2_9VIBR</name>
<proteinExistence type="predicted"/>
<accession>A0AAU9Q9H2</accession>
<evidence type="ECO:0000313" key="2">
    <source>
        <dbReference type="EMBL" id="CAH1536622.1"/>
    </source>
</evidence>